<dbReference type="GO" id="GO:0019172">
    <property type="term" value="F:glyoxalase III activity"/>
    <property type="evidence" value="ECO:0007669"/>
    <property type="project" value="TreeGrafter"/>
</dbReference>
<dbReference type="EMBL" id="FNDU01000001">
    <property type="protein sequence ID" value="SDH44290.1"/>
    <property type="molecule type" value="Genomic_DNA"/>
</dbReference>
<dbReference type="InterPro" id="IPR029062">
    <property type="entry name" value="Class_I_gatase-like"/>
</dbReference>
<dbReference type="GO" id="GO:0008233">
    <property type="term" value="F:peptidase activity"/>
    <property type="evidence" value="ECO:0007669"/>
    <property type="project" value="UniProtKB-KW"/>
</dbReference>
<dbReference type="GO" id="GO:0006508">
    <property type="term" value="P:proteolysis"/>
    <property type="evidence" value="ECO:0007669"/>
    <property type="project" value="UniProtKB-KW"/>
</dbReference>
<dbReference type="InterPro" id="IPR050325">
    <property type="entry name" value="Prot/Nucl_acid_deglycase"/>
</dbReference>
<comment type="similarity">
    <text evidence="3">Belongs to the peptidase C56 family. HSP31-like subfamily.</text>
</comment>
<dbReference type="InterPro" id="IPR002818">
    <property type="entry name" value="DJ-1/PfpI"/>
</dbReference>
<dbReference type="Gene3D" id="3.40.50.880">
    <property type="match status" value="1"/>
</dbReference>
<dbReference type="Pfam" id="PF01965">
    <property type="entry name" value="DJ-1_PfpI"/>
    <property type="match status" value="1"/>
</dbReference>
<dbReference type="PANTHER" id="PTHR48094">
    <property type="entry name" value="PROTEIN/NUCLEIC ACID DEGLYCASE DJ-1-RELATED"/>
    <property type="match status" value="1"/>
</dbReference>
<accession>A0A1G8CH92</accession>
<protein>
    <submittedName>
        <fullName evidence="5">Putative intracellular protease/amidase</fullName>
    </submittedName>
</protein>
<proteinExistence type="inferred from homology"/>
<evidence type="ECO:0000259" key="4">
    <source>
        <dbReference type="Pfam" id="PF01965"/>
    </source>
</evidence>
<dbReference type="GO" id="GO:0019243">
    <property type="term" value="P:methylglyoxal catabolic process to D-lactate via S-lactoyl-glutathione"/>
    <property type="evidence" value="ECO:0007669"/>
    <property type="project" value="TreeGrafter"/>
</dbReference>
<evidence type="ECO:0000313" key="6">
    <source>
        <dbReference type="Proteomes" id="UP000199017"/>
    </source>
</evidence>
<evidence type="ECO:0000256" key="2">
    <source>
        <dbReference type="ARBA" id="ARBA00023239"/>
    </source>
</evidence>
<organism evidence="5 6">
    <name type="scientific">Alteribacillus bidgolensis</name>
    <dbReference type="NCBI Taxonomy" id="930129"/>
    <lineage>
        <taxon>Bacteria</taxon>
        <taxon>Bacillati</taxon>
        <taxon>Bacillota</taxon>
        <taxon>Bacilli</taxon>
        <taxon>Bacillales</taxon>
        <taxon>Bacillaceae</taxon>
        <taxon>Alteribacillus</taxon>
    </lineage>
</organism>
<keyword evidence="6" id="KW-1185">Reference proteome</keyword>
<dbReference type="PANTHER" id="PTHR48094:SF11">
    <property type="entry name" value="GLUTATHIONE-INDEPENDENT GLYOXALASE HSP31-RELATED"/>
    <property type="match status" value="1"/>
</dbReference>
<gene>
    <name evidence="5" type="ORF">SAMN05216352_101306</name>
</gene>
<dbReference type="SUPFAM" id="SSF52317">
    <property type="entry name" value="Class I glutamine amidotransferase-like"/>
    <property type="match status" value="1"/>
</dbReference>
<evidence type="ECO:0000256" key="3">
    <source>
        <dbReference type="ARBA" id="ARBA00038493"/>
    </source>
</evidence>
<keyword evidence="5" id="KW-0645">Protease</keyword>
<reference evidence="5 6" key="1">
    <citation type="submission" date="2016-10" db="EMBL/GenBank/DDBJ databases">
        <authorList>
            <person name="de Groot N.N."/>
        </authorList>
    </citation>
    <scope>NUCLEOTIDE SEQUENCE [LARGE SCALE GENOMIC DNA]</scope>
    <source>
        <strain evidence="6">P4B,CCM 7963,CECT 7998,DSM 25260,IBRC-M 10614,KCTC 13821</strain>
    </source>
</reference>
<sequence length="219" mass="24118">MACILIVVTNAGNVINGRETGVWLSEFAESYLSFIHAGHEVIVASPKGGEAPIDPKSKGGNLLKEWKKAADVLKNTVSLDNLDSEDFDGIFLVGGRGTMFDFPSSERLQYILNEMAEDNKVIGAVCHGSAGFTHFLLPDGTPFLEGKRLTTFTNKEEKEMDLDKDMPFLLESKVRELGATFVAAPIFTENVEMDGNFITGQNPQSTLRTARMFLEKIEH</sequence>
<dbReference type="AlphaFoldDB" id="A0A1G8CH92"/>
<dbReference type="GO" id="GO:0005737">
    <property type="term" value="C:cytoplasm"/>
    <property type="evidence" value="ECO:0007669"/>
    <property type="project" value="TreeGrafter"/>
</dbReference>
<keyword evidence="2" id="KW-0456">Lyase</keyword>
<feature type="domain" description="DJ-1/PfpI" evidence="4">
    <location>
        <begin position="25"/>
        <end position="215"/>
    </location>
</feature>
<dbReference type="CDD" id="cd03141">
    <property type="entry name" value="GATase1_Hsp31_like"/>
    <property type="match status" value="1"/>
</dbReference>
<dbReference type="STRING" id="930129.SAMN05216352_101306"/>
<dbReference type="Proteomes" id="UP000199017">
    <property type="component" value="Unassembled WGS sequence"/>
</dbReference>
<keyword evidence="1" id="KW-0346">Stress response</keyword>
<evidence type="ECO:0000313" key="5">
    <source>
        <dbReference type="EMBL" id="SDH44290.1"/>
    </source>
</evidence>
<evidence type="ECO:0000256" key="1">
    <source>
        <dbReference type="ARBA" id="ARBA00023016"/>
    </source>
</evidence>
<keyword evidence="5" id="KW-0378">Hydrolase</keyword>
<dbReference type="RefSeq" id="WP_245917751.1">
    <property type="nucleotide sequence ID" value="NZ_FNDU01000001.1"/>
</dbReference>
<name>A0A1G8CH92_9BACI</name>